<dbReference type="WBParaSite" id="ES5_v2.g8207.t1">
    <property type="protein sequence ID" value="ES5_v2.g8207.t1"/>
    <property type="gene ID" value="ES5_v2.g8207"/>
</dbReference>
<sequence>MIDEETDFSVIVGEDEIKVHKKLMAEFSPVFEAMLASGLKEAKENKMIISKEEFPHKVVKYAIELCYKNDVQNKLTLSELLLLYQFAEKYEIKPIMASFTYLY</sequence>
<accession>A0AC34GTU5</accession>
<name>A0AC34GTU5_9BILA</name>
<reference evidence="2" key="1">
    <citation type="submission" date="2022-11" db="UniProtKB">
        <authorList>
            <consortium name="WormBaseParasite"/>
        </authorList>
    </citation>
    <scope>IDENTIFICATION</scope>
</reference>
<protein>
    <submittedName>
        <fullName evidence="2">BTB domain-containing protein</fullName>
    </submittedName>
</protein>
<proteinExistence type="predicted"/>
<organism evidence="1 2">
    <name type="scientific">Panagrolaimus sp. ES5</name>
    <dbReference type="NCBI Taxonomy" id="591445"/>
    <lineage>
        <taxon>Eukaryota</taxon>
        <taxon>Metazoa</taxon>
        <taxon>Ecdysozoa</taxon>
        <taxon>Nematoda</taxon>
        <taxon>Chromadorea</taxon>
        <taxon>Rhabditida</taxon>
        <taxon>Tylenchina</taxon>
        <taxon>Panagrolaimomorpha</taxon>
        <taxon>Panagrolaimoidea</taxon>
        <taxon>Panagrolaimidae</taxon>
        <taxon>Panagrolaimus</taxon>
    </lineage>
</organism>
<evidence type="ECO:0000313" key="1">
    <source>
        <dbReference type="Proteomes" id="UP000887579"/>
    </source>
</evidence>
<evidence type="ECO:0000313" key="2">
    <source>
        <dbReference type="WBParaSite" id="ES5_v2.g8207.t1"/>
    </source>
</evidence>
<dbReference type="Proteomes" id="UP000887579">
    <property type="component" value="Unplaced"/>
</dbReference>